<dbReference type="OrthoDB" id="10576831at2759"/>
<dbReference type="EMBL" id="MCGT01000005">
    <property type="protein sequence ID" value="ORX59575.1"/>
    <property type="molecule type" value="Genomic_DNA"/>
</dbReference>
<organism evidence="2 3">
    <name type="scientific">Hesseltinella vesiculosa</name>
    <dbReference type="NCBI Taxonomy" id="101127"/>
    <lineage>
        <taxon>Eukaryota</taxon>
        <taxon>Fungi</taxon>
        <taxon>Fungi incertae sedis</taxon>
        <taxon>Mucoromycota</taxon>
        <taxon>Mucoromycotina</taxon>
        <taxon>Mucoromycetes</taxon>
        <taxon>Mucorales</taxon>
        <taxon>Cunninghamellaceae</taxon>
        <taxon>Hesseltinella</taxon>
    </lineage>
</organism>
<name>A0A1X2GR71_9FUNG</name>
<evidence type="ECO:0000313" key="2">
    <source>
        <dbReference type="EMBL" id="ORX59575.1"/>
    </source>
</evidence>
<protein>
    <submittedName>
        <fullName evidence="2">Uncharacterized protein</fullName>
    </submittedName>
</protein>
<gene>
    <name evidence="2" type="ORF">DM01DRAFT_1333041</name>
</gene>
<evidence type="ECO:0000313" key="3">
    <source>
        <dbReference type="Proteomes" id="UP000242146"/>
    </source>
</evidence>
<comment type="caution">
    <text evidence="2">The sequence shown here is derived from an EMBL/GenBank/DDBJ whole genome shotgun (WGS) entry which is preliminary data.</text>
</comment>
<feature type="chain" id="PRO_5012642940" evidence="1">
    <location>
        <begin position="16"/>
        <end position="96"/>
    </location>
</feature>
<sequence>MLHALLLPFLQSAQTQPPAPLSSSSHPPIDPTNLVSAITTMILDPASFRQSLLRRKDELQQQVHHINQLLSHSSEILTSIETVINRPEKDACHPLL</sequence>
<accession>A0A1X2GR71</accession>
<dbReference type="Proteomes" id="UP000242146">
    <property type="component" value="Unassembled WGS sequence"/>
</dbReference>
<feature type="signal peptide" evidence="1">
    <location>
        <begin position="1"/>
        <end position="15"/>
    </location>
</feature>
<keyword evidence="3" id="KW-1185">Reference proteome</keyword>
<proteinExistence type="predicted"/>
<dbReference type="AlphaFoldDB" id="A0A1X2GR71"/>
<reference evidence="2 3" key="1">
    <citation type="submission" date="2016-07" db="EMBL/GenBank/DDBJ databases">
        <title>Pervasive Adenine N6-methylation of Active Genes in Fungi.</title>
        <authorList>
            <consortium name="DOE Joint Genome Institute"/>
            <person name="Mondo S.J."/>
            <person name="Dannebaum R.O."/>
            <person name="Kuo R.C."/>
            <person name="Labutti K."/>
            <person name="Haridas S."/>
            <person name="Kuo A."/>
            <person name="Salamov A."/>
            <person name="Ahrendt S.R."/>
            <person name="Lipzen A."/>
            <person name="Sullivan W."/>
            <person name="Andreopoulos W.B."/>
            <person name="Clum A."/>
            <person name="Lindquist E."/>
            <person name="Daum C."/>
            <person name="Ramamoorthy G.K."/>
            <person name="Gryganskyi A."/>
            <person name="Culley D."/>
            <person name="Magnuson J.K."/>
            <person name="James T.Y."/>
            <person name="O'Malley M.A."/>
            <person name="Stajich J.E."/>
            <person name="Spatafora J.W."/>
            <person name="Visel A."/>
            <person name="Grigoriev I.V."/>
        </authorList>
    </citation>
    <scope>NUCLEOTIDE SEQUENCE [LARGE SCALE GENOMIC DNA]</scope>
    <source>
        <strain evidence="2 3">NRRL 3301</strain>
    </source>
</reference>
<evidence type="ECO:0000256" key="1">
    <source>
        <dbReference type="SAM" id="SignalP"/>
    </source>
</evidence>
<keyword evidence="1" id="KW-0732">Signal</keyword>